<evidence type="ECO:0000256" key="2">
    <source>
        <dbReference type="SAM" id="SignalP"/>
    </source>
</evidence>
<accession>A0A926E322</accession>
<protein>
    <submittedName>
        <fullName evidence="3">DUF4358 domain-containing protein</fullName>
    </submittedName>
</protein>
<feature type="compositionally biased region" description="Low complexity" evidence="1">
    <location>
        <begin position="126"/>
        <end position="141"/>
    </location>
</feature>
<feature type="chain" id="PRO_5039343549" evidence="2">
    <location>
        <begin position="22"/>
        <end position="293"/>
    </location>
</feature>
<feature type="signal peptide" evidence="2">
    <location>
        <begin position="1"/>
        <end position="21"/>
    </location>
</feature>
<feature type="compositionally biased region" description="Polar residues" evidence="1">
    <location>
        <begin position="109"/>
        <end position="120"/>
    </location>
</feature>
<feature type="region of interest" description="Disordered" evidence="1">
    <location>
        <begin position="19"/>
        <end position="141"/>
    </location>
</feature>
<feature type="compositionally biased region" description="Low complexity" evidence="1">
    <location>
        <begin position="19"/>
        <end position="46"/>
    </location>
</feature>
<sequence length="293" mass="30240">MKKLVSLLLAAALMLAMTSCGNDSGSESGSESSLSSLESSESSIDSSLDDSENASEPESSSSEEVPSSENSSEQESSSASVPESKPAQNKPSTSSKPASSSKPTENSKPESQPSSGTTQKPPIPKPESSNSNSSSTSKPSTSISASAVYDAMDSAVAARHEGIDAAIMNMPMSIDDSTLSDMFGVSVSDVVGYKGVYAGSMTNCDIMLVVEAKDGKVDAVKKALQDKQAAQKKQFEHYGVMGNIERLDASKVVSNGNFVALIIVGIIGDGEENYDCAGDVSAANSAFTNALKK</sequence>
<dbReference type="InterPro" id="IPR025648">
    <property type="entry name" value="DUF4358"/>
</dbReference>
<proteinExistence type="predicted"/>
<name>A0A926E322_9FIRM</name>
<feature type="compositionally biased region" description="Low complexity" evidence="1">
    <location>
        <begin position="56"/>
        <end position="104"/>
    </location>
</feature>
<keyword evidence="2" id="KW-0732">Signal</keyword>
<gene>
    <name evidence="3" type="ORF">H8710_00985</name>
</gene>
<keyword evidence="4" id="KW-1185">Reference proteome</keyword>
<dbReference type="PROSITE" id="PS51257">
    <property type="entry name" value="PROKAR_LIPOPROTEIN"/>
    <property type="match status" value="1"/>
</dbReference>
<organism evidence="3 4">
    <name type="scientific">Fumia xinanensis</name>
    <dbReference type="NCBI Taxonomy" id="2763659"/>
    <lineage>
        <taxon>Bacteria</taxon>
        <taxon>Bacillati</taxon>
        <taxon>Bacillota</taxon>
        <taxon>Clostridia</taxon>
        <taxon>Eubacteriales</taxon>
        <taxon>Oscillospiraceae</taxon>
        <taxon>Fumia</taxon>
    </lineage>
</organism>
<reference evidence="3" key="1">
    <citation type="submission" date="2020-08" db="EMBL/GenBank/DDBJ databases">
        <title>Genome public.</title>
        <authorList>
            <person name="Liu C."/>
            <person name="Sun Q."/>
        </authorList>
    </citation>
    <scope>NUCLEOTIDE SEQUENCE</scope>
    <source>
        <strain evidence="3">NSJ-33</strain>
    </source>
</reference>
<evidence type="ECO:0000313" key="3">
    <source>
        <dbReference type="EMBL" id="MBC8558633.1"/>
    </source>
</evidence>
<evidence type="ECO:0000313" key="4">
    <source>
        <dbReference type="Proteomes" id="UP000610760"/>
    </source>
</evidence>
<comment type="caution">
    <text evidence="3">The sequence shown here is derived from an EMBL/GenBank/DDBJ whole genome shotgun (WGS) entry which is preliminary data.</text>
</comment>
<dbReference type="Proteomes" id="UP000610760">
    <property type="component" value="Unassembled WGS sequence"/>
</dbReference>
<dbReference type="RefSeq" id="WP_249293523.1">
    <property type="nucleotide sequence ID" value="NZ_JACRSV010000001.1"/>
</dbReference>
<dbReference type="EMBL" id="JACRSV010000001">
    <property type="protein sequence ID" value="MBC8558633.1"/>
    <property type="molecule type" value="Genomic_DNA"/>
</dbReference>
<evidence type="ECO:0000256" key="1">
    <source>
        <dbReference type="SAM" id="MobiDB-lite"/>
    </source>
</evidence>
<dbReference type="AlphaFoldDB" id="A0A926E322"/>
<dbReference type="Pfam" id="PF14270">
    <property type="entry name" value="DUF4358"/>
    <property type="match status" value="1"/>
</dbReference>